<feature type="domain" description="THAP-type" evidence="7">
    <location>
        <begin position="1"/>
        <end position="84"/>
    </location>
</feature>
<evidence type="ECO:0000313" key="8">
    <source>
        <dbReference type="EMBL" id="EZA58498.1"/>
    </source>
</evidence>
<keyword evidence="2 5" id="KW-0863">Zinc-finger</keyword>
<dbReference type="EMBL" id="QOIP01000001">
    <property type="protein sequence ID" value="RLU27644.1"/>
    <property type="molecule type" value="Genomic_DNA"/>
</dbReference>
<dbReference type="PROSITE" id="PS50950">
    <property type="entry name" value="ZF_THAP"/>
    <property type="match status" value="1"/>
</dbReference>
<dbReference type="InterPro" id="IPR026516">
    <property type="entry name" value="THAP1/10"/>
</dbReference>
<evidence type="ECO:0000256" key="3">
    <source>
        <dbReference type="ARBA" id="ARBA00022833"/>
    </source>
</evidence>
<evidence type="ECO:0000259" key="7">
    <source>
        <dbReference type="PROSITE" id="PS50950"/>
    </source>
</evidence>
<dbReference type="AlphaFoldDB" id="A0A026WR93"/>
<keyword evidence="10" id="KW-1185">Reference proteome</keyword>
<dbReference type="InterPro" id="IPR038441">
    <property type="entry name" value="THAP_Znf_sf"/>
</dbReference>
<accession>A0A026WR93</accession>
<dbReference type="PANTHER" id="PTHR46600:SF11">
    <property type="entry name" value="THAP DOMAIN-CONTAINING PROTEIN 10"/>
    <property type="match status" value="1"/>
</dbReference>
<dbReference type="PANTHER" id="PTHR46600">
    <property type="entry name" value="THAP DOMAIN-CONTAINING"/>
    <property type="match status" value="1"/>
</dbReference>
<evidence type="ECO:0000256" key="6">
    <source>
        <dbReference type="SAM" id="MobiDB-lite"/>
    </source>
</evidence>
<keyword evidence="3" id="KW-0862">Zinc</keyword>
<feature type="region of interest" description="Disordered" evidence="6">
    <location>
        <begin position="111"/>
        <end position="133"/>
    </location>
</feature>
<keyword evidence="1" id="KW-0479">Metal-binding</keyword>
<sequence>MVKVEWSCIVPGCKSNSRVPGHFFPKNVTLSCKWKEAINNDIISNVSAEELRKYRICHLHFLPENYIYSQNRRRLKYDAVPSVNISNLERVTAEIHDANITDCELQSQLETNGSDNEISSDRNEIATNNSTSAETNVLPNIENESINETVNCPSTPKTSRTILASITRQFQLTPKAQKYIRKL</sequence>
<evidence type="ECO:0000313" key="10">
    <source>
        <dbReference type="Proteomes" id="UP000053097"/>
    </source>
</evidence>
<dbReference type="EMBL" id="KK107120">
    <property type="protein sequence ID" value="EZA58498.1"/>
    <property type="molecule type" value="Genomic_DNA"/>
</dbReference>
<dbReference type="InterPro" id="IPR006612">
    <property type="entry name" value="THAP_Znf"/>
</dbReference>
<reference evidence="9" key="2">
    <citation type="journal article" date="2018" name="Genome Res.">
        <title>The genomic architecture and molecular evolution of ant odorant receptors.</title>
        <authorList>
            <person name="McKenzie S.K."/>
            <person name="Kronauer D.J.C."/>
        </authorList>
    </citation>
    <scope>NUCLEOTIDE SEQUENCE [LARGE SCALE GENOMIC DNA]</scope>
    <source>
        <strain evidence="9">Clonal line C1</strain>
    </source>
</reference>
<evidence type="ECO:0000256" key="2">
    <source>
        <dbReference type="ARBA" id="ARBA00022771"/>
    </source>
</evidence>
<dbReference type="Pfam" id="PF05485">
    <property type="entry name" value="THAP"/>
    <property type="match status" value="1"/>
</dbReference>
<dbReference type="GO" id="GO:0008270">
    <property type="term" value="F:zinc ion binding"/>
    <property type="evidence" value="ECO:0007669"/>
    <property type="project" value="UniProtKB-KW"/>
</dbReference>
<dbReference type="Gene3D" id="6.20.210.20">
    <property type="entry name" value="THAP domain"/>
    <property type="match status" value="1"/>
</dbReference>
<dbReference type="OrthoDB" id="7555204at2759"/>
<gene>
    <name evidence="9" type="ORF">DMN91_001448</name>
    <name evidence="8" type="ORF">X777_01093</name>
</gene>
<evidence type="ECO:0000256" key="5">
    <source>
        <dbReference type="PROSITE-ProRule" id="PRU00309"/>
    </source>
</evidence>
<dbReference type="Proteomes" id="UP000053097">
    <property type="component" value="Unassembled WGS sequence"/>
</dbReference>
<organism evidence="8 10">
    <name type="scientific">Ooceraea biroi</name>
    <name type="common">Clonal raider ant</name>
    <name type="synonym">Cerapachys biroi</name>
    <dbReference type="NCBI Taxonomy" id="2015173"/>
    <lineage>
        <taxon>Eukaryota</taxon>
        <taxon>Metazoa</taxon>
        <taxon>Ecdysozoa</taxon>
        <taxon>Arthropoda</taxon>
        <taxon>Hexapoda</taxon>
        <taxon>Insecta</taxon>
        <taxon>Pterygota</taxon>
        <taxon>Neoptera</taxon>
        <taxon>Endopterygota</taxon>
        <taxon>Hymenoptera</taxon>
        <taxon>Apocrita</taxon>
        <taxon>Aculeata</taxon>
        <taxon>Formicoidea</taxon>
        <taxon>Formicidae</taxon>
        <taxon>Dorylinae</taxon>
        <taxon>Ooceraea</taxon>
    </lineage>
</organism>
<dbReference type="GO" id="GO:0043565">
    <property type="term" value="F:sequence-specific DNA binding"/>
    <property type="evidence" value="ECO:0007669"/>
    <property type="project" value="InterPro"/>
</dbReference>
<dbReference type="SMART" id="SM00980">
    <property type="entry name" value="THAP"/>
    <property type="match status" value="1"/>
</dbReference>
<evidence type="ECO:0000256" key="1">
    <source>
        <dbReference type="ARBA" id="ARBA00022723"/>
    </source>
</evidence>
<name>A0A026WR93_OOCBI</name>
<protein>
    <recommendedName>
        <fullName evidence="7">THAP-type domain-containing protein</fullName>
    </recommendedName>
</protein>
<reference evidence="8 10" key="1">
    <citation type="journal article" date="2014" name="Curr. Biol.">
        <title>The genome of the clonal raider ant Cerapachys biroi.</title>
        <authorList>
            <person name="Oxley P.R."/>
            <person name="Ji L."/>
            <person name="Fetter-Pruneda I."/>
            <person name="McKenzie S.K."/>
            <person name="Li C."/>
            <person name="Hu H."/>
            <person name="Zhang G."/>
            <person name="Kronauer D.J."/>
        </authorList>
    </citation>
    <scope>NUCLEOTIDE SEQUENCE [LARGE SCALE GENOMIC DNA]</scope>
</reference>
<dbReference type="OMA" id="ANITDCE"/>
<dbReference type="SUPFAM" id="SSF57716">
    <property type="entry name" value="Glucocorticoid receptor-like (DNA-binding domain)"/>
    <property type="match status" value="1"/>
</dbReference>
<evidence type="ECO:0000256" key="4">
    <source>
        <dbReference type="ARBA" id="ARBA00023125"/>
    </source>
</evidence>
<dbReference type="Proteomes" id="UP000279307">
    <property type="component" value="Chromosome 1"/>
</dbReference>
<proteinExistence type="predicted"/>
<reference evidence="9" key="3">
    <citation type="submission" date="2018-07" db="EMBL/GenBank/DDBJ databases">
        <authorList>
            <person name="Mckenzie S.K."/>
            <person name="Kronauer D.J.C."/>
        </authorList>
    </citation>
    <scope>NUCLEOTIDE SEQUENCE</scope>
    <source>
        <strain evidence="9">Clonal line C1</strain>
    </source>
</reference>
<keyword evidence="4 5" id="KW-0238">DNA-binding</keyword>
<evidence type="ECO:0000313" key="9">
    <source>
        <dbReference type="EMBL" id="RLU27644.1"/>
    </source>
</evidence>